<accession>A0ABM7E848</accession>
<dbReference type="Proteomes" id="UP000272492">
    <property type="component" value="Chromosome"/>
</dbReference>
<proteinExistence type="predicted"/>
<organism evidence="1 2">
    <name type="scientific">Bacillus albus</name>
    <dbReference type="NCBI Taxonomy" id="2026189"/>
    <lineage>
        <taxon>Bacteria</taxon>
        <taxon>Bacillati</taxon>
        <taxon>Bacillota</taxon>
        <taxon>Bacilli</taxon>
        <taxon>Bacillales</taxon>
        <taxon>Bacillaceae</taxon>
        <taxon>Bacillus</taxon>
        <taxon>Bacillus cereus group</taxon>
    </lineage>
</organism>
<dbReference type="EMBL" id="CP034548">
    <property type="protein sequence ID" value="AZQ49448.1"/>
    <property type="molecule type" value="Genomic_DNA"/>
</dbReference>
<sequence length="39" mass="4468">MKIVIMLYEGITALDAIMLYEVFNTENNNNIKFLDKTSG</sequence>
<evidence type="ECO:0000313" key="2">
    <source>
        <dbReference type="Proteomes" id="UP000272492"/>
    </source>
</evidence>
<keyword evidence="2" id="KW-1185">Reference proteome</keyword>
<evidence type="ECO:0000313" key="1">
    <source>
        <dbReference type="EMBL" id="AZQ49448.1"/>
    </source>
</evidence>
<reference evidence="1 2" key="1">
    <citation type="submission" date="2018-12" db="EMBL/GenBank/DDBJ databases">
        <authorList>
            <person name="Wang H."/>
            <person name="Peng S."/>
            <person name="Yu X."/>
            <person name="Li X."/>
        </authorList>
    </citation>
    <scope>NUCLEOTIDE SEQUENCE [LARGE SCALE GENOMIC DNA]</scope>
    <source>
        <strain evidence="1 2">PFYN01</strain>
    </source>
</reference>
<gene>
    <name evidence="1" type="ORF">EJW27_13120</name>
</gene>
<protein>
    <submittedName>
        <fullName evidence="1">4-methyl-5(B-hydroxyethyl)-thiazole monophosphate biosynthesis protein</fullName>
    </submittedName>
</protein>
<name>A0ABM7E848_9BACI</name>